<reference evidence="2" key="1">
    <citation type="submission" date="2022-11" db="EMBL/GenBank/DDBJ databases">
        <title>Genomic comparisons reveal selection pressure and functional variation between nutritional endosymbionts of cave-adapted and epigean Hawaiian planthoppers.</title>
        <authorList>
            <person name="Gossett J.M."/>
            <person name="Porter M.L."/>
            <person name="Vasquez Y."/>
            <person name="Bennett G.M."/>
            <person name="Chong R.A."/>
        </authorList>
    </citation>
    <scope>NUCLEOTIDE SEQUENCE</scope>
    <source>
        <strain evidence="2">OPOL2</strain>
    </source>
</reference>
<keyword evidence="1" id="KW-1133">Transmembrane helix</keyword>
<protein>
    <submittedName>
        <fullName evidence="2">Uncharacterized protein</fullName>
    </submittedName>
</protein>
<dbReference type="Proteomes" id="UP001222373">
    <property type="component" value="Chromosome"/>
</dbReference>
<proteinExistence type="predicted"/>
<keyword evidence="1" id="KW-0472">Membrane</keyword>
<keyword evidence="1" id="KW-0812">Transmembrane</keyword>
<organism evidence="2 3">
    <name type="scientific">Candidatus Vidania fulgoroideorum</name>
    <dbReference type="NCBI Taxonomy" id="881286"/>
    <lineage>
        <taxon>Bacteria</taxon>
        <taxon>Pseudomonadati</taxon>
        <taxon>Pseudomonadota</taxon>
        <taxon>Betaproteobacteria</taxon>
        <taxon>Candidatus Vidania</taxon>
    </lineage>
</organism>
<sequence length="55" mass="6617">MIYIWLIKTFFIISIIVSFLIQILNLVCNKKNFTIFISLLSLLYSIFFLFFLFSI</sequence>
<dbReference type="EMBL" id="CP110500">
    <property type="protein sequence ID" value="WDI79267.1"/>
    <property type="molecule type" value="Genomic_DNA"/>
</dbReference>
<dbReference type="AlphaFoldDB" id="A0AAX3NA99"/>
<name>A0AAX3NA99_9PROT</name>
<evidence type="ECO:0000256" key="1">
    <source>
        <dbReference type="SAM" id="Phobius"/>
    </source>
</evidence>
<feature type="transmembrane region" description="Helical" evidence="1">
    <location>
        <begin position="6"/>
        <end position="26"/>
    </location>
</feature>
<evidence type="ECO:0000313" key="2">
    <source>
        <dbReference type="EMBL" id="WDI79267.1"/>
    </source>
</evidence>
<accession>A0AAX3NA99</accession>
<feature type="transmembrane region" description="Helical" evidence="1">
    <location>
        <begin position="33"/>
        <end position="53"/>
    </location>
</feature>
<gene>
    <name evidence="2" type="ORF">ONB67_00110</name>
</gene>
<evidence type="ECO:0000313" key="3">
    <source>
        <dbReference type="Proteomes" id="UP001222373"/>
    </source>
</evidence>